<evidence type="ECO:0000256" key="1">
    <source>
        <dbReference type="ARBA" id="ARBA00001231"/>
    </source>
</evidence>
<dbReference type="AlphaFoldDB" id="A0A382IVH1"/>
<dbReference type="GO" id="GO:0004563">
    <property type="term" value="F:beta-N-acetylhexosaminidase activity"/>
    <property type="evidence" value="ECO:0007669"/>
    <property type="project" value="UniProtKB-EC"/>
</dbReference>
<dbReference type="InterPro" id="IPR017853">
    <property type="entry name" value="GH"/>
</dbReference>
<comment type="similarity">
    <text evidence="2">Belongs to the glycosyl hydrolase 3 family.</text>
</comment>
<evidence type="ECO:0000256" key="2">
    <source>
        <dbReference type="ARBA" id="ARBA00005336"/>
    </source>
</evidence>
<evidence type="ECO:0000256" key="4">
    <source>
        <dbReference type="ARBA" id="ARBA00022801"/>
    </source>
</evidence>
<dbReference type="PANTHER" id="PTHR30480">
    <property type="entry name" value="BETA-HEXOSAMINIDASE-RELATED"/>
    <property type="match status" value="1"/>
</dbReference>
<dbReference type="InterPro" id="IPR050226">
    <property type="entry name" value="NagZ_Beta-hexosaminidase"/>
</dbReference>
<feature type="non-terminal residue" evidence="7">
    <location>
        <position position="112"/>
    </location>
</feature>
<evidence type="ECO:0000256" key="5">
    <source>
        <dbReference type="ARBA" id="ARBA00023295"/>
    </source>
</evidence>
<gene>
    <name evidence="7" type="ORF">METZ01_LOCUS256219</name>
</gene>
<sequence length="112" mass="12020">MSLDQMIGQLLHPCVHPSASEEERIDALGGVEPGGVFLFSGSRQQFQQTTGWFQEHSRLPIIVSSDLEHGAGRMILDATVFPGTMALAATDSEELAYEMGRAAAVEGRAFGV</sequence>
<dbReference type="GO" id="GO:0009254">
    <property type="term" value="P:peptidoglycan turnover"/>
    <property type="evidence" value="ECO:0007669"/>
    <property type="project" value="TreeGrafter"/>
</dbReference>
<dbReference type="SUPFAM" id="SSF51445">
    <property type="entry name" value="(Trans)glycosidases"/>
    <property type="match status" value="1"/>
</dbReference>
<evidence type="ECO:0000256" key="3">
    <source>
        <dbReference type="ARBA" id="ARBA00012663"/>
    </source>
</evidence>
<dbReference type="EMBL" id="UINC01069747">
    <property type="protein sequence ID" value="SVC03365.1"/>
    <property type="molecule type" value="Genomic_DNA"/>
</dbReference>
<organism evidence="7">
    <name type="scientific">marine metagenome</name>
    <dbReference type="NCBI Taxonomy" id="408172"/>
    <lineage>
        <taxon>unclassified sequences</taxon>
        <taxon>metagenomes</taxon>
        <taxon>ecological metagenomes</taxon>
    </lineage>
</organism>
<name>A0A382IVH1_9ZZZZ</name>
<accession>A0A382IVH1</accession>
<feature type="domain" description="Glycoside hydrolase family 3 N-terminal" evidence="6">
    <location>
        <begin position="3"/>
        <end position="112"/>
    </location>
</feature>
<reference evidence="7" key="1">
    <citation type="submission" date="2018-05" db="EMBL/GenBank/DDBJ databases">
        <authorList>
            <person name="Lanie J.A."/>
            <person name="Ng W.-L."/>
            <person name="Kazmierczak K.M."/>
            <person name="Andrzejewski T.M."/>
            <person name="Davidsen T.M."/>
            <person name="Wayne K.J."/>
            <person name="Tettelin H."/>
            <person name="Glass J.I."/>
            <person name="Rusch D."/>
            <person name="Podicherti R."/>
            <person name="Tsui H.-C.T."/>
            <person name="Winkler M.E."/>
        </authorList>
    </citation>
    <scope>NUCLEOTIDE SEQUENCE</scope>
</reference>
<proteinExistence type="inferred from homology"/>
<dbReference type="Pfam" id="PF00933">
    <property type="entry name" value="Glyco_hydro_3"/>
    <property type="match status" value="1"/>
</dbReference>
<dbReference type="InterPro" id="IPR036962">
    <property type="entry name" value="Glyco_hydro_3_N_sf"/>
</dbReference>
<keyword evidence="4" id="KW-0378">Hydrolase</keyword>
<dbReference type="Gene3D" id="3.20.20.300">
    <property type="entry name" value="Glycoside hydrolase, family 3, N-terminal domain"/>
    <property type="match status" value="1"/>
</dbReference>
<evidence type="ECO:0000313" key="7">
    <source>
        <dbReference type="EMBL" id="SVC03365.1"/>
    </source>
</evidence>
<dbReference type="PANTHER" id="PTHR30480:SF13">
    <property type="entry name" value="BETA-HEXOSAMINIDASE"/>
    <property type="match status" value="1"/>
</dbReference>
<comment type="catalytic activity">
    <reaction evidence="1">
        <text>Hydrolysis of terminal non-reducing N-acetyl-D-hexosamine residues in N-acetyl-beta-D-hexosaminides.</text>
        <dbReference type="EC" id="3.2.1.52"/>
    </reaction>
</comment>
<dbReference type="EC" id="3.2.1.52" evidence="3"/>
<keyword evidence="5" id="KW-0326">Glycosidase</keyword>
<dbReference type="GO" id="GO:0005975">
    <property type="term" value="P:carbohydrate metabolic process"/>
    <property type="evidence" value="ECO:0007669"/>
    <property type="project" value="InterPro"/>
</dbReference>
<dbReference type="InterPro" id="IPR001764">
    <property type="entry name" value="Glyco_hydro_3_N"/>
</dbReference>
<protein>
    <recommendedName>
        <fullName evidence="3">beta-N-acetylhexosaminidase</fullName>
        <ecNumber evidence="3">3.2.1.52</ecNumber>
    </recommendedName>
</protein>
<evidence type="ECO:0000259" key="6">
    <source>
        <dbReference type="Pfam" id="PF00933"/>
    </source>
</evidence>